<evidence type="ECO:0000313" key="4">
    <source>
        <dbReference type="Proteomes" id="UP000466187"/>
    </source>
</evidence>
<evidence type="ECO:0000256" key="1">
    <source>
        <dbReference type="SAM" id="MobiDB-lite"/>
    </source>
</evidence>
<proteinExistence type="predicted"/>
<dbReference type="Proteomes" id="UP000466187">
    <property type="component" value="Chromosome"/>
</dbReference>
<dbReference type="EMBL" id="AP022608">
    <property type="protein sequence ID" value="BBZ17630.1"/>
    <property type="molecule type" value="Genomic_DNA"/>
</dbReference>
<organism evidence="3 4">
    <name type="scientific">Mycolicibacterium gadium</name>
    <name type="common">Mycobacterium gadium</name>
    <dbReference type="NCBI Taxonomy" id="1794"/>
    <lineage>
        <taxon>Bacteria</taxon>
        <taxon>Bacillati</taxon>
        <taxon>Actinomycetota</taxon>
        <taxon>Actinomycetes</taxon>
        <taxon>Mycobacteriales</taxon>
        <taxon>Mycobacteriaceae</taxon>
        <taxon>Mycolicibacterium</taxon>
    </lineage>
</organism>
<gene>
    <name evidence="3" type="ORF">MGAD_19650</name>
</gene>
<protein>
    <recommendedName>
        <fullName evidence="2">DUF2510 domain-containing protein</fullName>
    </recommendedName>
</protein>
<dbReference type="KEGG" id="mgad:MGAD_19650"/>
<feature type="region of interest" description="Disordered" evidence="1">
    <location>
        <begin position="152"/>
        <end position="182"/>
    </location>
</feature>
<dbReference type="InterPro" id="IPR018929">
    <property type="entry name" value="DUF2510"/>
</dbReference>
<reference evidence="3 4" key="1">
    <citation type="journal article" date="2019" name="Emerg. Microbes Infect.">
        <title>Comprehensive subspecies identification of 175 nontuberculous mycobacteria species based on 7547 genomic profiles.</title>
        <authorList>
            <person name="Matsumoto Y."/>
            <person name="Kinjo T."/>
            <person name="Motooka D."/>
            <person name="Nabeya D."/>
            <person name="Jung N."/>
            <person name="Uechi K."/>
            <person name="Horii T."/>
            <person name="Iida T."/>
            <person name="Fujita J."/>
            <person name="Nakamura S."/>
        </authorList>
    </citation>
    <scope>NUCLEOTIDE SEQUENCE [LARGE SCALE GENOMIC DNA]</scope>
    <source>
        <strain evidence="3 4">JCM 12688</strain>
    </source>
</reference>
<dbReference type="Pfam" id="PF10708">
    <property type="entry name" value="DUF2510"/>
    <property type="match status" value="1"/>
</dbReference>
<feature type="domain" description="DUF2510" evidence="2">
    <location>
        <begin position="177"/>
        <end position="206"/>
    </location>
</feature>
<accession>A0A7I7WKJ9</accession>
<evidence type="ECO:0000313" key="3">
    <source>
        <dbReference type="EMBL" id="BBZ17630.1"/>
    </source>
</evidence>
<evidence type="ECO:0000259" key="2">
    <source>
        <dbReference type="Pfam" id="PF10708"/>
    </source>
</evidence>
<dbReference type="AlphaFoldDB" id="A0A7I7WKJ9"/>
<feature type="compositionally biased region" description="Low complexity" evidence="1">
    <location>
        <begin position="160"/>
        <end position="177"/>
    </location>
</feature>
<sequence>MAITSEQVELVARRVTDGHLKPPHKANRDVDDRMAREEAAPAVYRASRELMGAIAQQVAADEALIDVKHATGYSIAAFSGARAKVSLLVATNRRVWFSRYEDGTVQDLRAVEYPTMNIERKRISLGWPKLEGATITCGGPTAEWLTELKSGRHQPSPWLQPGASSPAAGPSQGAPAPNWYPDPYRRHQLRYWDGARWTPHVSTNGVTANDPVSQ</sequence>
<dbReference type="RefSeq" id="WP_197746606.1">
    <property type="nucleotide sequence ID" value="NZ_AP022608.1"/>
</dbReference>
<name>A0A7I7WKJ9_MYCGU</name>